<dbReference type="WBParaSite" id="PTRK_0001149500.1">
    <property type="protein sequence ID" value="PTRK_0001149500.1"/>
    <property type="gene ID" value="PTRK_0001149500"/>
</dbReference>
<dbReference type="STRING" id="131310.A0A0N4ZSL3"/>
<dbReference type="Pfam" id="PF16687">
    <property type="entry name" value="ELYS-bb"/>
    <property type="match status" value="1"/>
</dbReference>
<dbReference type="PANTHER" id="PTHR21583">
    <property type="entry name" value="ELYS PROTEIN"/>
    <property type="match status" value="1"/>
</dbReference>
<feature type="domain" description="ELYS beta-propeller" evidence="1">
    <location>
        <begin position="234"/>
        <end position="478"/>
    </location>
</feature>
<keyword evidence="2" id="KW-1185">Reference proteome</keyword>
<evidence type="ECO:0000313" key="2">
    <source>
        <dbReference type="Proteomes" id="UP000038045"/>
    </source>
</evidence>
<dbReference type="InterPro" id="IPR052620">
    <property type="entry name" value="ELYS/MEL-28_NucAsmblyFactor"/>
</dbReference>
<dbReference type="InterPro" id="IPR036322">
    <property type="entry name" value="WD40_repeat_dom_sf"/>
</dbReference>
<evidence type="ECO:0000313" key="3">
    <source>
        <dbReference type="WBParaSite" id="PTRK_0001149500.1"/>
    </source>
</evidence>
<reference evidence="3" key="1">
    <citation type="submission" date="2017-02" db="UniProtKB">
        <authorList>
            <consortium name="WormBaseParasite"/>
        </authorList>
    </citation>
    <scope>IDENTIFICATION</scope>
</reference>
<protein>
    <submittedName>
        <fullName evidence="3">ELYS-bb domain-containing protein</fullName>
    </submittedName>
</protein>
<dbReference type="PANTHER" id="PTHR21583:SF8">
    <property type="entry name" value="PROTEIN ELYS"/>
    <property type="match status" value="1"/>
</dbReference>
<dbReference type="SUPFAM" id="SSF50978">
    <property type="entry name" value="WD40 repeat-like"/>
    <property type="match status" value="1"/>
</dbReference>
<organism evidence="2 3">
    <name type="scientific">Parastrongyloides trichosuri</name>
    <name type="common">Possum-specific nematode worm</name>
    <dbReference type="NCBI Taxonomy" id="131310"/>
    <lineage>
        <taxon>Eukaryota</taxon>
        <taxon>Metazoa</taxon>
        <taxon>Ecdysozoa</taxon>
        <taxon>Nematoda</taxon>
        <taxon>Chromadorea</taxon>
        <taxon>Rhabditida</taxon>
        <taxon>Tylenchina</taxon>
        <taxon>Panagrolaimomorpha</taxon>
        <taxon>Strongyloidoidea</taxon>
        <taxon>Strongyloididae</taxon>
        <taxon>Parastrongyloides</taxon>
    </lineage>
</organism>
<name>A0A0N4ZSL3_PARTI</name>
<proteinExistence type="predicted"/>
<evidence type="ECO:0000259" key="1">
    <source>
        <dbReference type="Pfam" id="PF16687"/>
    </source>
</evidence>
<dbReference type="AlphaFoldDB" id="A0A0N4ZSL3"/>
<sequence>MTLNFQRPDCLKQELTEIYDERHKLSAAFGLCEYKQNSNCIGKYLYDCNGECKYFVIAVDHYLMLYNNRLLYGEPRKRVEYLFEKGTVIHDCAIMNLENGREGLVVGATTCDNYGKKYYCLYLLSAGRCAIILDCMIFGKECKKVFVIYDETNNNEMKNLAIEFHDHPHLIVVGMNNGSCYLTYFNNTSEEKALRNGVPRQPTSAFNILRLFRDQSDMVFNFRLITGNIQLKLTDVTVSSIAFIPNCYCLIIGFNFGGLLVLNLVTQEQIKLKASEGEIKEIQYQVPDDDPRPTFYIWIATTFNMRPKFILLTLMLQLEPQSPKILNKKQMALIRKLEFEAEYLSQFLSLQTVSRDRPFGEERSTRLDETNRKDTTLMHFSWIINTPNGVSLEGALFDLNMYYYKRMIKFIKHDGTLARQCPMLSRYSMNKLNDVNFLHLHGTHLNPESVYRIKSDILVNVDQFFYPSTYGFELSTFSKNISVILSCKPLFLQFFERLYPLKFYLKEPSQTFLYMVALGFKTIKNPNKVYDDEYKQTLILSVLLHNCGWNLIIQMIKDITVTEKYLIKLMDWLYKEIQKCSDNFEKIVSRLFEEDSEELYSTQISKVHHYIRIFQAMEEIINAIKKRKLTDESYNKLYVNEIIVDTFWLYSNLMNSFVAANLFPIVDDVIELHKKLADVYTKRVTLARKQKYKLEIEKLMELLVISEFKWASDLYPPKNPAVLIKLMVAPEIRIQTKFKIISYYALDIGLLRNNESFLDKIQYNVAFYCNKKYPVDFFKLKAIWRKEAIELEFFKEKLYIPEESNNKYIWERNLTIEDIENICFKMDFSQKELRSMRSSILKKEYGCFIWNYIAIKREEYAMLEPMHKNVPNKGDEIWTNFCKQSKKLFEANKNRTILWRYKLPSLITTNDKELSKNEKSNVQPEECDMKWNCSNEELNIDQVIDKEYIKCKNIDNRYEKLIKTPVSVLRWIQTRDNDNKIFKSPDHPKPVQIQPTSIMKTQQRISRLNSKIKNVPHIRFKIPNTPLSIKNNFIADEELYDSFTTKSLDEINSLENQSDSVLFNLNTPSTDKITEESNIGKISCEGTPLSRKSNLNVNKRRLNFEGSSDKVIHELKRNLLSLKRSMSLDETISNKRLKTNDMEPNLH</sequence>
<accession>A0A0N4ZSL3</accession>
<dbReference type="Proteomes" id="UP000038045">
    <property type="component" value="Unplaced"/>
</dbReference>
<dbReference type="InterPro" id="IPR032040">
    <property type="entry name" value="ELYS-bb"/>
</dbReference>